<reference evidence="2 3" key="1">
    <citation type="submission" date="2021-01" db="EMBL/GenBank/DDBJ databases">
        <title>Sequencing the genomes of 1000 actinobacteria strains.</title>
        <authorList>
            <person name="Klenk H.-P."/>
        </authorList>
    </citation>
    <scope>NUCLEOTIDE SEQUENCE [LARGE SCALE GENOMIC DNA]</scope>
    <source>
        <strain evidence="2 3">DSM 18662</strain>
    </source>
</reference>
<dbReference type="Proteomes" id="UP000704762">
    <property type="component" value="Unassembled WGS sequence"/>
</dbReference>
<dbReference type="EMBL" id="JAFBCF010000001">
    <property type="protein sequence ID" value="MBM7800729.1"/>
    <property type="molecule type" value="Genomic_DNA"/>
</dbReference>
<proteinExistence type="predicted"/>
<evidence type="ECO:0008006" key="4">
    <source>
        <dbReference type="Google" id="ProtNLM"/>
    </source>
</evidence>
<keyword evidence="1" id="KW-1133">Transmembrane helix</keyword>
<keyword evidence="3" id="KW-1185">Reference proteome</keyword>
<gene>
    <name evidence="2" type="ORF">JOE57_003650</name>
</gene>
<feature type="transmembrane region" description="Helical" evidence="1">
    <location>
        <begin position="44"/>
        <end position="63"/>
    </location>
</feature>
<keyword evidence="1" id="KW-0472">Membrane</keyword>
<evidence type="ECO:0000313" key="3">
    <source>
        <dbReference type="Proteomes" id="UP000704762"/>
    </source>
</evidence>
<sequence>MPIPRGRGPRIRAWVSYSLVVAVLAFVMYVFVPGSRAMLDADVVAEYLIVFAVVFSLGLYPFLHRWSRPATVGTVIQLRRGDGGADPKEEARWVFDLQLCDRSWQPQRDRSGFLLPRVEVTYHATRVHGDEIDEGCPVAVIGRPKRGAIKASEVWNLTVLDETGLGVGQTRVVGRVTDWQPPDRVVDTRYADGRTLQVYTFRVQPTDAEWVQARRDEHGGLIPAVPIEIRAREITGSLQDGDRVVVVGRMRAGTLHAREVINHSAGGAALTVKGPTRVA</sequence>
<keyword evidence="1" id="KW-0812">Transmembrane</keyword>
<name>A0ABS2RNZ8_9ACTN</name>
<organism evidence="2 3">
    <name type="scientific">Microlunatus panaciterrae</name>
    <dbReference type="NCBI Taxonomy" id="400768"/>
    <lineage>
        <taxon>Bacteria</taxon>
        <taxon>Bacillati</taxon>
        <taxon>Actinomycetota</taxon>
        <taxon>Actinomycetes</taxon>
        <taxon>Propionibacteriales</taxon>
        <taxon>Propionibacteriaceae</taxon>
        <taxon>Microlunatus</taxon>
    </lineage>
</organism>
<dbReference type="RefSeq" id="WP_204920075.1">
    <property type="nucleotide sequence ID" value="NZ_BAAAQP010000003.1"/>
</dbReference>
<protein>
    <recommendedName>
        <fullName evidence="4">DUF4131 domain-containing protein</fullName>
    </recommendedName>
</protein>
<evidence type="ECO:0000256" key="1">
    <source>
        <dbReference type="SAM" id="Phobius"/>
    </source>
</evidence>
<feature type="transmembrane region" description="Helical" evidence="1">
    <location>
        <begin position="12"/>
        <end position="32"/>
    </location>
</feature>
<comment type="caution">
    <text evidence="2">The sequence shown here is derived from an EMBL/GenBank/DDBJ whole genome shotgun (WGS) entry which is preliminary data.</text>
</comment>
<accession>A0ABS2RNZ8</accession>
<evidence type="ECO:0000313" key="2">
    <source>
        <dbReference type="EMBL" id="MBM7800729.1"/>
    </source>
</evidence>